<name>A0A077PHG2_XENBV</name>
<dbReference type="Gene3D" id="2.180.10.10">
    <property type="entry name" value="RHS repeat-associated core"/>
    <property type="match status" value="1"/>
</dbReference>
<proteinExistence type="predicted"/>
<dbReference type="PANTHER" id="PTHR32305:SF15">
    <property type="entry name" value="PROTEIN RHSA-RELATED"/>
    <property type="match status" value="1"/>
</dbReference>
<dbReference type="NCBIfam" id="TIGR03696">
    <property type="entry name" value="Rhs_assc_core"/>
    <property type="match status" value="1"/>
</dbReference>
<gene>
    <name evidence="1" type="ORF">XBKQ1_1880007</name>
</gene>
<evidence type="ECO:0000313" key="2">
    <source>
        <dbReference type="Proteomes" id="UP000028500"/>
    </source>
</evidence>
<dbReference type="PANTHER" id="PTHR32305">
    <property type="match status" value="1"/>
</dbReference>
<accession>A0A077PHG2</accession>
<dbReference type="PRINTS" id="PR00394">
    <property type="entry name" value="RHSPROTEIN"/>
</dbReference>
<dbReference type="InterPro" id="IPR022385">
    <property type="entry name" value="Rhs_assc_core"/>
</dbReference>
<evidence type="ECO:0008006" key="3">
    <source>
        <dbReference type="Google" id="ProtNLM"/>
    </source>
</evidence>
<comment type="caution">
    <text evidence="1">The sequence shown here is derived from an EMBL/GenBank/DDBJ whole genome shotgun (WGS) entry which is preliminary data.</text>
</comment>
<organism evidence="1 2">
    <name type="scientific">Xenorhabdus bovienii str. kraussei Quebec</name>
    <dbReference type="NCBI Taxonomy" id="1398203"/>
    <lineage>
        <taxon>Bacteria</taxon>
        <taxon>Pseudomonadati</taxon>
        <taxon>Pseudomonadota</taxon>
        <taxon>Gammaproteobacteria</taxon>
        <taxon>Enterobacterales</taxon>
        <taxon>Morganellaceae</taxon>
        <taxon>Xenorhabdus</taxon>
    </lineage>
</organism>
<reference evidence="1" key="1">
    <citation type="submission" date="2013-07" db="EMBL/GenBank/DDBJ databases">
        <title>Sub-species coevolution in mutualistic symbiosis.</title>
        <authorList>
            <person name="Murfin K."/>
            <person name="Klassen J."/>
            <person name="Lee M."/>
            <person name="Forst S."/>
            <person name="Stock P."/>
            <person name="Goodrich-Blair H."/>
        </authorList>
    </citation>
    <scope>NUCLEOTIDE SEQUENCE [LARGE SCALE GENOMIC DNA]</scope>
    <source>
        <strain evidence="1">Kraussei Quebec</strain>
    </source>
</reference>
<sequence>MRAVIENAVFDPGLKFAGQWLDEESGLFYNRFRYYSPLAGCYLTPDPIGIQGGENTYGYVPNPTGFIDPLGLAKKKPKEDQRRPAPEVPKVKEETYKIVRHVSTAELENIKKAGGKLCYIITVREWLAGLIYPLNRLGLRKSTPILKIIYTESYIQ</sequence>
<dbReference type="AlphaFoldDB" id="A0A077PHG2"/>
<keyword evidence="2" id="KW-1185">Reference proteome</keyword>
<dbReference type="EMBL" id="CBSY010000099">
    <property type="protein sequence ID" value="CDH19149.1"/>
    <property type="molecule type" value="Genomic_DNA"/>
</dbReference>
<evidence type="ECO:0000313" key="1">
    <source>
        <dbReference type="EMBL" id="CDH19149.1"/>
    </source>
</evidence>
<dbReference type="InterPro" id="IPR050708">
    <property type="entry name" value="T6SS_VgrG/RHS"/>
</dbReference>
<dbReference type="HOGENOM" id="CLU_1685892_0_0_6"/>
<dbReference type="Proteomes" id="UP000028500">
    <property type="component" value="Unassembled WGS sequence"/>
</dbReference>
<protein>
    <recommendedName>
        <fullName evidence="3">Rhs family protein</fullName>
    </recommendedName>
</protein>